<dbReference type="PROSITE" id="PS51077">
    <property type="entry name" value="HTH_ICLR"/>
    <property type="match status" value="1"/>
</dbReference>
<evidence type="ECO:0000259" key="4">
    <source>
        <dbReference type="PROSITE" id="PS51077"/>
    </source>
</evidence>
<dbReference type="InterPro" id="IPR012794">
    <property type="entry name" value="PcaR_PcaU"/>
</dbReference>
<evidence type="ECO:0000256" key="1">
    <source>
        <dbReference type="ARBA" id="ARBA00023015"/>
    </source>
</evidence>
<keyword evidence="3" id="KW-0804">Transcription</keyword>
<name>A0A7X0B2Z1_9PROT</name>
<dbReference type="Pfam" id="PF09339">
    <property type="entry name" value="HTH_IclR"/>
    <property type="match status" value="1"/>
</dbReference>
<dbReference type="NCBIfam" id="TIGR02431">
    <property type="entry name" value="pcaR_pcaU"/>
    <property type="match status" value="1"/>
</dbReference>
<sequence>MMADMEGEGGEDSGEFVRALARGLSVIEAFGATHTPMTLSQVAKRAEVTRATARRLLHTLCALGYVAFDGKLFSLRPKVLNLGLAYLSSLTLTGVAQPFMQELVGRVQESCSISVLDGTDIVYVVRVPMKRIMSIEISVGTRLPAARTSMGRVLLSALADAELDAVLAATPDVKADSVKAAVRQAGQQGWAVVNQELEEGLRSIAVPIRGRGGAVIAAMNLSTHASRVSEAQLRDEFLPALQSTASQISHALSFA</sequence>
<dbReference type="Gene3D" id="1.10.10.10">
    <property type="entry name" value="Winged helix-like DNA-binding domain superfamily/Winged helix DNA-binding domain"/>
    <property type="match status" value="1"/>
</dbReference>
<dbReference type="SUPFAM" id="SSF55781">
    <property type="entry name" value="GAF domain-like"/>
    <property type="match status" value="1"/>
</dbReference>
<dbReference type="EMBL" id="JACIIZ010000017">
    <property type="protein sequence ID" value="MBB6254432.1"/>
    <property type="molecule type" value="Genomic_DNA"/>
</dbReference>
<evidence type="ECO:0000256" key="2">
    <source>
        <dbReference type="ARBA" id="ARBA00023125"/>
    </source>
</evidence>
<evidence type="ECO:0000256" key="3">
    <source>
        <dbReference type="ARBA" id="ARBA00023163"/>
    </source>
</evidence>
<organism evidence="6 7">
    <name type="scientific">Nitrospirillum iridis</name>
    <dbReference type="NCBI Taxonomy" id="765888"/>
    <lineage>
        <taxon>Bacteria</taxon>
        <taxon>Pseudomonadati</taxon>
        <taxon>Pseudomonadota</taxon>
        <taxon>Alphaproteobacteria</taxon>
        <taxon>Rhodospirillales</taxon>
        <taxon>Azospirillaceae</taxon>
        <taxon>Nitrospirillum</taxon>
    </lineage>
</organism>
<evidence type="ECO:0000259" key="5">
    <source>
        <dbReference type="PROSITE" id="PS51078"/>
    </source>
</evidence>
<dbReference type="SMART" id="SM00346">
    <property type="entry name" value="HTH_ICLR"/>
    <property type="match status" value="1"/>
</dbReference>
<dbReference type="InterPro" id="IPR005471">
    <property type="entry name" value="Tscrpt_reg_IclR_N"/>
</dbReference>
<keyword evidence="7" id="KW-1185">Reference proteome</keyword>
<protein>
    <submittedName>
        <fullName evidence="6">IclR family pca regulon transcriptional regulator</fullName>
    </submittedName>
</protein>
<dbReference type="GO" id="GO:0046278">
    <property type="term" value="P:3,4-dihydroxybenzoate metabolic process"/>
    <property type="evidence" value="ECO:0007669"/>
    <property type="project" value="InterPro"/>
</dbReference>
<dbReference type="RefSeq" id="WP_246463352.1">
    <property type="nucleotide sequence ID" value="NZ_JACIIZ010000017.1"/>
</dbReference>
<evidence type="ECO:0000313" key="7">
    <source>
        <dbReference type="Proteomes" id="UP000539175"/>
    </source>
</evidence>
<comment type="caution">
    <text evidence="6">The sequence shown here is derived from an EMBL/GenBank/DDBJ whole genome shotgun (WGS) entry which is preliminary data.</text>
</comment>
<dbReference type="PANTHER" id="PTHR30136:SF34">
    <property type="entry name" value="TRANSCRIPTIONAL REGULATOR"/>
    <property type="match status" value="1"/>
</dbReference>
<dbReference type="Gene3D" id="3.30.450.40">
    <property type="match status" value="1"/>
</dbReference>
<dbReference type="GO" id="GO:0045892">
    <property type="term" value="P:negative regulation of DNA-templated transcription"/>
    <property type="evidence" value="ECO:0007669"/>
    <property type="project" value="TreeGrafter"/>
</dbReference>
<dbReference type="InterPro" id="IPR036390">
    <property type="entry name" value="WH_DNA-bd_sf"/>
</dbReference>
<dbReference type="AlphaFoldDB" id="A0A7X0B2Z1"/>
<dbReference type="PROSITE" id="PS51078">
    <property type="entry name" value="ICLR_ED"/>
    <property type="match status" value="1"/>
</dbReference>
<feature type="domain" description="HTH iclR-type" evidence="4">
    <location>
        <begin position="17"/>
        <end position="77"/>
    </location>
</feature>
<gene>
    <name evidence="6" type="ORF">FHS74_005021</name>
</gene>
<dbReference type="GO" id="GO:0045893">
    <property type="term" value="P:positive regulation of DNA-templated transcription"/>
    <property type="evidence" value="ECO:0007669"/>
    <property type="project" value="InterPro"/>
</dbReference>
<dbReference type="SUPFAM" id="SSF46785">
    <property type="entry name" value="Winged helix' DNA-binding domain"/>
    <property type="match status" value="1"/>
</dbReference>
<dbReference type="InterPro" id="IPR036388">
    <property type="entry name" value="WH-like_DNA-bd_sf"/>
</dbReference>
<reference evidence="6 7" key="1">
    <citation type="submission" date="2020-08" db="EMBL/GenBank/DDBJ databases">
        <title>Genomic Encyclopedia of Type Strains, Phase IV (KMG-IV): sequencing the most valuable type-strain genomes for metagenomic binning, comparative biology and taxonomic classification.</title>
        <authorList>
            <person name="Goeker M."/>
        </authorList>
    </citation>
    <scope>NUCLEOTIDE SEQUENCE [LARGE SCALE GENOMIC DNA]</scope>
    <source>
        <strain evidence="6 7">DSM 22198</strain>
    </source>
</reference>
<dbReference type="GO" id="GO:0003700">
    <property type="term" value="F:DNA-binding transcription factor activity"/>
    <property type="evidence" value="ECO:0007669"/>
    <property type="project" value="TreeGrafter"/>
</dbReference>
<dbReference type="PANTHER" id="PTHR30136">
    <property type="entry name" value="HELIX-TURN-HELIX TRANSCRIPTIONAL REGULATOR, ICLR FAMILY"/>
    <property type="match status" value="1"/>
</dbReference>
<accession>A0A7X0B2Z1</accession>
<keyword evidence="1" id="KW-0805">Transcription regulation</keyword>
<evidence type="ECO:0000313" key="6">
    <source>
        <dbReference type="EMBL" id="MBB6254432.1"/>
    </source>
</evidence>
<dbReference type="Proteomes" id="UP000539175">
    <property type="component" value="Unassembled WGS sequence"/>
</dbReference>
<keyword evidence="2" id="KW-0238">DNA-binding</keyword>
<dbReference type="GO" id="GO:0003677">
    <property type="term" value="F:DNA binding"/>
    <property type="evidence" value="ECO:0007669"/>
    <property type="project" value="UniProtKB-KW"/>
</dbReference>
<dbReference type="InterPro" id="IPR050707">
    <property type="entry name" value="HTH_MetabolicPath_Reg"/>
</dbReference>
<dbReference type="Pfam" id="PF01614">
    <property type="entry name" value="IclR_C"/>
    <property type="match status" value="1"/>
</dbReference>
<dbReference type="InterPro" id="IPR029016">
    <property type="entry name" value="GAF-like_dom_sf"/>
</dbReference>
<proteinExistence type="predicted"/>
<feature type="domain" description="IclR-ED" evidence="5">
    <location>
        <begin position="78"/>
        <end position="254"/>
    </location>
</feature>
<dbReference type="InterPro" id="IPR014757">
    <property type="entry name" value="Tscrpt_reg_IclR_C"/>
</dbReference>